<keyword evidence="1" id="KW-0479">Metal-binding</keyword>
<dbReference type="GO" id="GO:0003723">
    <property type="term" value="F:RNA binding"/>
    <property type="evidence" value="ECO:0007669"/>
    <property type="project" value="InterPro"/>
</dbReference>
<dbReference type="FunFam" id="3.30.70.100:FF:000008">
    <property type="entry name" value="Copper transport protein ATOX1"/>
    <property type="match status" value="1"/>
</dbReference>
<evidence type="ECO:0000313" key="4">
    <source>
        <dbReference type="EMBL" id="MBX06254.1"/>
    </source>
</evidence>
<dbReference type="InterPro" id="IPR006121">
    <property type="entry name" value="HMA_dom"/>
</dbReference>
<dbReference type="Gene3D" id="3.30.70.100">
    <property type="match status" value="1"/>
</dbReference>
<dbReference type="InterPro" id="IPR045040">
    <property type="entry name" value="PORR_fam"/>
</dbReference>
<reference evidence="4" key="1">
    <citation type="submission" date="2018-02" db="EMBL/GenBank/DDBJ databases">
        <title>Rhizophora mucronata_Transcriptome.</title>
        <authorList>
            <person name="Meera S.P."/>
            <person name="Sreeshan A."/>
            <person name="Augustine A."/>
        </authorList>
    </citation>
    <scope>NUCLEOTIDE SEQUENCE</scope>
    <source>
        <tissue evidence="4">Leaf</tissue>
    </source>
</reference>
<dbReference type="InterPro" id="IPR036163">
    <property type="entry name" value="HMA_dom_sf"/>
</dbReference>
<dbReference type="SUPFAM" id="SSF55008">
    <property type="entry name" value="HMA, heavy metal-associated domain"/>
    <property type="match status" value="1"/>
</dbReference>
<organism evidence="4">
    <name type="scientific">Rhizophora mucronata</name>
    <name type="common">Asiatic mangrove</name>
    <dbReference type="NCBI Taxonomy" id="61149"/>
    <lineage>
        <taxon>Eukaryota</taxon>
        <taxon>Viridiplantae</taxon>
        <taxon>Streptophyta</taxon>
        <taxon>Embryophyta</taxon>
        <taxon>Tracheophyta</taxon>
        <taxon>Spermatophyta</taxon>
        <taxon>Magnoliopsida</taxon>
        <taxon>eudicotyledons</taxon>
        <taxon>Gunneridae</taxon>
        <taxon>Pentapetalae</taxon>
        <taxon>rosids</taxon>
        <taxon>fabids</taxon>
        <taxon>Malpighiales</taxon>
        <taxon>Rhizophoraceae</taxon>
        <taxon>Rhizophora</taxon>
    </lineage>
</organism>
<feature type="domain" description="HMA" evidence="3">
    <location>
        <begin position="9"/>
        <end position="72"/>
    </location>
</feature>
<dbReference type="CDD" id="cd00371">
    <property type="entry name" value="HMA"/>
    <property type="match status" value="1"/>
</dbReference>
<name>A0A2P2KKJ8_RHIMU</name>
<feature type="compositionally biased region" description="Low complexity" evidence="2">
    <location>
        <begin position="111"/>
        <end position="146"/>
    </location>
</feature>
<feature type="compositionally biased region" description="Basic and acidic residues" evidence="2">
    <location>
        <begin position="624"/>
        <end position="642"/>
    </location>
</feature>
<feature type="region of interest" description="Disordered" evidence="2">
    <location>
        <begin position="98"/>
        <end position="146"/>
    </location>
</feature>
<protein>
    <submittedName>
        <fullName evidence="4">Uncharacterized protein MANES_18G099000</fullName>
    </submittedName>
</protein>
<evidence type="ECO:0000256" key="2">
    <source>
        <dbReference type="SAM" id="MobiDB-lite"/>
    </source>
</evidence>
<feature type="region of interest" description="Disordered" evidence="2">
    <location>
        <begin position="588"/>
        <end position="642"/>
    </location>
</feature>
<dbReference type="Pfam" id="PF00403">
    <property type="entry name" value="HMA"/>
    <property type="match status" value="1"/>
</dbReference>
<dbReference type="PANTHER" id="PTHR31476">
    <property type="entry name" value="PROTEIN WHAT'S THIS FACTOR 1 HOMOLOG, CHLOROPLASTIC"/>
    <property type="match status" value="1"/>
</dbReference>
<dbReference type="PROSITE" id="PS50846">
    <property type="entry name" value="HMA_2"/>
    <property type="match status" value="1"/>
</dbReference>
<evidence type="ECO:0000259" key="3">
    <source>
        <dbReference type="PROSITE" id="PS50846"/>
    </source>
</evidence>
<dbReference type="InterPro" id="IPR021099">
    <property type="entry name" value="PORR_domain"/>
</dbReference>
<feature type="compositionally biased region" description="Basic and acidic residues" evidence="2">
    <location>
        <begin position="504"/>
        <end position="521"/>
    </location>
</feature>
<dbReference type="EMBL" id="GGEC01025770">
    <property type="protein sequence ID" value="MBX06254.1"/>
    <property type="molecule type" value="Transcribed_RNA"/>
</dbReference>
<dbReference type="GO" id="GO:0046872">
    <property type="term" value="F:metal ion binding"/>
    <property type="evidence" value="ECO:0007669"/>
    <property type="project" value="UniProtKB-KW"/>
</dbReference>
<feature type="compositionally biased region" description="Acidic residues" evidence="2">
    <location>
        <begin position="535"/>
        <end position="553"/>
    </location>
</feature>
<dbReference type="PANTHER" id="PTHR31476:SF16">
    <property type="entry name" value="F14O23.23 PROTEIN"/>
    <property type="match status" value="1"/>
</dbReference>
<feature type="region of interest" description="Disordered" evidence="2">
    <location>
        <begin position="499"/>
        <end position="563"/>
    </location>
</feature>
<dbReference type="Pfam" id="PF11955">
    <property type="entry name" value="PORR"/>
    <property type="match status" value="1"/>
</dbReference>
<sequence length="642" mass="73526">MSKEEFLKIQTCVLKVNIHCDGCKQKVKKILQKIDGVFTTKIDAEQGKVTVSGNVDPAVLIKKLAKSGKRAELWGAQKAGNNNNNNQNQLANQLKNMQIDNGKGGNKKGQKGNNNNNNSHNQQPKGGQPNQMQQNPQLQLQQQQQQRSFVDLAAVKHIRDRGLDHAVEREKHLRPMLNIKNLIRSEPSKSLPLSVISQQKDSLKIPSRPIEFIRKYPLVFEEFLPGGIGIQPHIKLTSQVLDIDTEEQLVYQRENYKQCVADRLLKLLMISRIDKIPLKILDTVNWDLGLSPDYVKRIVPEFPDCFRIIGKKGLSSGSDSELELELVCWSNELSVSVMENKTKCAGLSYEKGKPISYPMQFSRGFEINKKLKKCYDEWQKLPYISPYENAMHLGPSSDESDKWVVGILHEILNLFVSKKVDRDTLLCLGEWLGIRSRFKRALLHHPGIFYLSSKMGTYTVVLREAYKRGLLIENNYVMNIRNQYLHLMHMVIERKAVARPGGTKPHEQKKSHDSKAQKENDNYENDAEVHQLGSDFEDDSDEEQEYDYDNDDGEGTKRKTSACRNFPATMGRVGRKNNLDIRVASRNARRGRLAEKQYDKAKDKFPTKDSCRTEIHKRNRLHARSLDRSDSPKSKKKLLTEK</sequence>
<dbReference type="AlphaFoldDB" id="A0A2P2KKJ8"/>
<evidence type="ECO:0000256" key="1">
    <source>
        <dbReference type="ARBA" id="ARBA00022723"/>
    </source>
</evidence>
<feature type="compositionally biased region" description="Basic and acidic residues" evidence="2">
    <location>
        <begin position="592"/>
        <end position="616"/>
    </location>
</feature>
<proteinExistence type="predicted"/>
<accession>A0A2P2KKJ8</accession>